<dbReference type="SUPFAM" id="SSF101801">
    <property type="entry name" value="Surface presentation of antigens (SPOA)"/>
    <property type="match status" value="1"/>
</dbReference>
<protein>
    <recommendedName>
        <fullName evidence="1">Flagellar motor switch protein FliN-like C-terminal domain-containing protein</fullName>
    </recommendedName>
</protein>
<accession>A0A2K9LQ45</accession>
<name>A0A2K9LQ45_9GAMM</name>
<gene>
    <name evidence="2" type="ORF">Kalk_11190</name>
</gene>
<dbReference type="InterPro" id="IPR036429">
    <property type="entry name" value="SpoA-like_sf"/>
</dbReference>
<dbReference type="Gene3D" id="2.30.330.10">
    <property type="entry name" value="SpoA-like"/>
    <property type="match status" value="1"/>
</dbReference>
<feature type="domain" description="Flagellar motor switch protein FliN-like C-terminal" evidence="1">
    <location>
        <begin position="173"/>
        <end position="234"/>
    </location>
</feature>
<dbReference type="Pfam" id="PF01052">
    <property type="entry name" value="FliMN_C"/>
    <property type="match status" value="1"/>
</dbReference>
<evidence type="ECO:0000313" key="3">
    <source>
        <dbReference type="Proteomes" id="UP000235116"/>
    </source>
</evidence>
<dbReference type="AlphaFoldDB" id="A0A2K9LQ45"/>
<evidence type="ECO:0000259" key="1">
    <source>
        <dbReference type="Pfam" id="PF01052"/>
    </source>
</evidence>
<sequence length="236" mass="26080">MSYLYRCYSKDQIEQAYEIVRSALKQWSEIINVEVTIDSLDTYTEAYVQNATRLGRSTVFLEANDDGWCCFYKKLVGIDCVEFCPERYPDQFYVVERSIAHLSSLFVSSEGNLAGVSDADCYASGWLSCVAKHDGGSFAIMFSPACFHFYGVSSQDIVPEFSSPLDLVTDRLVSLKIELEGASITLGELDRLSAGDVITLEHASTEPAILKTQTGKTLFRAELGLANGQSALKLVN</sequence>
<keyword evidence="3" id="KW-1185">Reference proteome</keyword>
<evidence type="ECO:0000313" key="2">
    <source>
        <dbReference type="EMBL" id="AUM12954.1"/>
    </source>
</evidence>
<organism evidence="2 3">
    <name type="scientific">Ketobacter alkanivorans</name>
    <dbReference type="NCBI Taxonomy" id="1917421"/>
    <lineage>
        <taxon>Bacteria</taxon>
        <taxon>Pseudomonadati</taxon>
        <taxon>Pseudomonadota</taxon>
        <taxon>Gammaproteobacteria</taxon>
        <taxon>Pseudomonadales</taxon>
        <taxon>Ketobacteraceae</taxon>
        <taxon>Ketobacter</taxon>
    </lineage>
</organism>
<proteinExistence type="predicted"/>
<dbReference type="KEGG" id="kak:Kalk_11190"/>
<dbReference type="EMBL" id="CP022684">
    <property type="protein sequence ID" value="AUM12954.1"/>
    <property type="molecule type" value="Genomic_DNA"/>
</dbReference>
<dbReference type="Proteomes" id="UP000235116">
    <property type="component" value="Chromosome"/>
</dbReference>
<reference evidence="3" key="1">
    <citation type="submission" date="2017-08" db="EMBL/GenBank/DDBJ databases">
        <title>Direct submision.</title>
        <authorList>
            <person name="Kim S.-J."/>
            <person name="Rhee S.-K."/>
        </authorList>
    </citation>
    <scope>NUCLEOTIDE SEQUENCE [LARGE SCALE GENOMIC DNA]</scope>
    <source>
        <strain evidence="3">GI5</strain>
    </source>
</reference>
<dbReference type="InterPro" id="IPR001543">
    <property type="entry name" value="FliN-like_C"/>
</dbReference>
<dbReference type="RefSeq" id="WP_101894333.1">
    <property type="nucleotide sequence ID" value="NZ_CP022684.1"/>
</dbReference>